<dbReference type="Pfam" id="PF14226">
    <property type="entry name" value="DIOX_N"/>
    <property type="match status" value="1"/>
</dbReference>
<organism evidence="6 7">
    <name type="scientific">Mycolicibacter arupensis</name>
    <dbReference type="NCBI Taxonomy" id="342002"/>
    <lineage>
        <taxon>Bacteria</taxon>
        <taxon>Bacillati</taxon>
        <taxon>Actinomycetota</taxon>
        <taxon>Actinomycetes</taxon>
        <taxon>Mycobacteriales</taxon>
        <taxon>Mycobacteriaceae</taxon>
        <taxon>Mycolicibacter</taxon>
    </lineage>
</organism>
<dbReference type="Pfam" id="PF03171">
    <property type="entry name" value="2OG-FeII_Oxy"/>
    <property type="match status" value="1"/>
</dbReference>
<dbReference type="EMBL" id="SSGD01000030">
    <property type="protein sequence ID" value="TXI58046.1"/>
    <property type="molecule type" value="Genomic_DNA"/>
</dbReference>
<dbReference type="InterPro" id="IPR027443">
    <property type="entry name" value="IPNS-like_sf"/>
</dbReference>
<dbReference type="GO" id="GO:0046872">
    <property type="term" value="F:metal ion binding"/>
    <property type="evidence" value="ECO:0007669"/>
    <property type="project" value="UniProtKB-KW"/>
</dbReference>
<dbReference type="AlphaFoldDB" id="A0A5C7Y8R2"/>
<dbReference type="RefSeq" id="WP_276759528.1">
    <property type="nucleotide sequence ID" value="NZ_SSGD01000030.1"/>
</dbReference>
<name>A0A5C7Y8R2_9MYCO</name>
<keyword evidence="2" id="KW-0045">Antibiotic biosynthesis</keyword>
<dbReference type="Proteomes" id="UP000321797">
    <property type="component" value="Unassembled WGS sequence"/>
</dbReference>
<accession>A0A5C7Y8R2</accession>
<evidence type="ECO:0000259" key="5">
    <source>
        <dbReference type="PROSITE" id="PS51471"/>
    </source>
</evidence>
<evidence type="ECO:0000256" key="4">
    <source>
        <dbReference type="SAM" id="MobiDB-lite"/>
    </source>
</evidence>
<gene>
    <name evidence="6" type="ORF">E6Q54_06645</name>
</gene>
<dbReference type="GO" id="GO:0017000">
    <property type="term" value="P:antibiotic biosynthetic process"/>
    <property type="evidence" value="ECO:0007669"/>
    <property type="project" value="UniProtKB-KW"/>
</dbReference>
<keyword evidence="3" id="KW-0479">Metal-binding</keyword>
<evidence type="ECO:0000256" key="1">
    <source>
        <dbReference type="ARBA" id="ARBA00004792"/>
    </source>
</evidence>
<dbReference type="InterPro" id="IPR050231">
    <property type="entry name" value="Iron_ascorbate_oxido_reductase"/>
</dbReference>
<dbReference type="GO" id="GO:0016491">
    <property type="term" value="F:oxidoreductase activity"/>
    <property type="evidence" value="ECO:0007669"/>
    <property type="project" value="UniProtKB-KW"/>
</dbReference>
<protein>
    <submittedName>
        <fullName evidence="6">Isopenicillin N synthase family oxygenase</fullName>
    </submittedName>
</protein>
<feature type="region of interest" description="Disordered" evidence="4">
    <location>
        <begin position="319"/>
        <end position="343"/>
    </location>
</feature>
<reference evidence="6 7" key="1">
    <citation type="submission" date="2018-09" db="EMBL/GenBank/DDBJ databases">
        <title>Metagenome Assembled Genomes from an Advanced Water Purification Facility.</title>
        <authorList>
            <person name="Stamps B.W."/>
            <person name="Spear J.R."/>
        </authorList>
    </citation>
    <scope>NUCLEOTIDE SEQUENCE [LARGE SCALE GENOMIC DNA]</scope>
    <source>
        <strain evidence="6">Bin_29_2</strain>
    </source>
</reference>
<comment type="pathway">
    <text evidence="1">Antibiotic biosynthesis.</text>
</comment>
<keyword evidence="3" id="KW-0560">Oxidoreductase</keyword>
<dbReference type="SUPFAM" id="SSF51197">
    <property type="entry name" value="Clavaminate synthase-like"/>
    <property type="match status" value="1"/>
</dbReference>
<feature type="domain" description="Fe2OG dioxygenase" evidence="5">
    <location>
        <begin position="163"/>
        <end position="264"/>
    </location>
</feature>
<dbReference type="InterPro" id="IPR026992">
    <property type="entry name" value="DIOX_N"/>
</dbReference>
<comment type="caution">
    <text evidence="6">The sequence shown here is derived from an EMBL/GenBank/DDBJ whole genome shotgun (WGS) entry which is preliminary data.</text>
</comment>
<dbReference type="InterPro" id="IPR005123">
    <property type="entry name" value="Oxoglu/Fe-dep_dioxygenase_dom"/>
</dbReference>
<evidence type="ECO:0000256" key="3">
    <source>
        <dbReference type="RuleBase" id="RU003682"/>
    </source>
</evidence>
<keyword evidence="3" id="KW-0408">Iron</keyword>
<evidence type="ECO:0000313" key="6">
    <source>
        <dbReference type="EMBL" id="TXI58046.1"/>
    </source>
</evidence>
<evidence type="ECO:0000313" key="7">
    <source>
        <dbReference type="Proteomes" id="UP000321797"/>
    </source>
</evidence>
<dbReference type="InterPro" id="IPR044861">
    <property type="entry name" value="IPNS-like_FE2OG_OXY"/>
</dbReference>
<dbReference type="PROSITE" id="PS51471">
    <property type="entry name" value="FE2OG_OXY"/>
    <property type="match status" value="1"/>
</dbReference>
<proteinExistence type="inferred from homology"/>
<evidence type="ECO:0000256" key="2">
    <source>
        <dbReference type="ARBA" id="ARBA00023194"/>
    </source>
</evidence>
<dbReference type="PRINTS" id="PR00682">
    <property type="entry name" value="IPNSYNTHASE"/>
</dbReference>
<sequence>MLPVLDLAEADTDTAGFRRTLREAAHTHGFFYLTGHGVPDAQIAQVLALARQFFGQPDEDKQRISQLTSPHFRGYSRLGGELTNGRIDWREQIDIGPERPALPGAHGFWHLQGPNLWPQRPAGFRPAFEAWDRSLSTVGRTLLSHWAASLGAAEDLFDDAFTDPSTLIKVIRYPGTARGDQGVGAHKDSGVLTLLLVEPDSEGLQVESTPGEWVDIAPVAGAFIVNIGELLEVATDGYLRATRHRVRSPRPGTDRVSIAYFLNPALDATVAPLSLPAELAALARGVEADPDNPLYNTYGLNAWKSRTRAHPDVAALHHGITPPAASSGPSGHLAAGQERGAHL</sequence>
<comment type="similarity">
    <text evidence="3">Belongs to the iron/ascorbate-dependent oxidoreductase family.</text>
</comment>
<dbReference type="PANTHER" id="PTHR47990">
    <property type="entry name" value="2-OXOGLUTARATE (2OG) AND FE(II)-DEPENDENT OXYGENASE SUPERFAMILY PROTEIN-RELATED"/>
    <property type="match status" value="1"/>
</dbReference>
<dbReference type="Gene3D" id="2.60.120.330">
    <property type="entry name" value="B-lactam Antibiotic, Isopenicillin N Synthase, Chain"/>
    <property type="match status" value="1"/>
</dbReference>